<evidence type="ECO:0000256" key="6">
    <source>
        <dbReference type="SAM" id="Phobius"/>
    </source>
</evidence>
<organism evidence="7 8">
    <name type="scientific">Urochloa decumbens</name>
    <dbReference type="NCBI Taxonomy" id="240449"/>
    <lineage>
        <taxon>Eukaryota</taxon>
        <taxon>Viridiplantae</taxon>
        <taxon>Streptophyta</taxon>
        <taxon>Embryophyta</taxon>
        <taxon>Tracheophyta</taxon>
        <taxon>Spermatophyta</taxon>
        <taxon>Magnoliopsida</taxon>
        <taxon>Liliopsida</taxon>
        <taxon>Poales</taxon>
        <taxon>Poaceae</taxon>
        <taxon>PACMAD clade</taxon>
        <taxon>Panicoideae</taxon>
        <taxon>Panicodae</taxon>
        <taxon>Paniceae</taxon>
        <taxon>Melinidinae</taxon>
        <taxon>Urochloa</taxon>
    </lineage>
</organism>
<evidence type="ECO:0000256" key="4">
    <source>
        <dbReference type="RuleBase" id="RU004335"/>
    </source>
</evidence>
<proteinExistence type="inferred from homology"/>
<keyword evidence="8" id="KW-1185">Reference proteome</keyword>
<gene>
    <name evidence="7" type="ORF">URODEC1_LOCUS12294</name>
</gene>
<dbReference type="PROSITE" id="PS00587">
    <property type="entry name" value="GLYCOSYL_HYDROL_F17"/>
    <property type="match status" value="1"/>
</dbReference>
<keyword evidence="6" id="KW-0472">Membrane</keyword>
<reference evidence="7 8" key="2">
    <citation type="submission" date="2024-10" db="EMBL/GenBank/DDBJ databases">
        <authorList>
            <person name="Ryan C."/>
        </authorList>
    </citation>
    <scope>NUCLEOTIDE SEQUENCE [LARGE SCALE GENOMIC DNA]</scope>
</reference>
<dbReference type="InterPro" id="IPR000490">
    <property type="entry name" value="Glyco_hydro_17"/>
</dbReference>
<evidence type="ECO:0000313" key="7">
    <source>
        <dbReference type="EMBL" id="CAL4906903.1"/>
    </source>
</evidence>
<keyword evidence="3 5" id="KW-0326">Glycosidase</keyword>
<keyword evidence="2 5" id="KW-0378">Hydrolase</keyword>
<dbReference type="Proteomes" id="UP001497457">
    <property type="component" value="Chromosome 12b"/>
</dbReference>
<dbReference type="SUPFAM" id="SSF51445">
    <property type="entry name" value="(Trans)glycosidases"/>
    <property type="match status" value="1"/>
</dbReference>
<dbReference type="InterPro" id="IPR017853">
    <property type="entry name" value="GH"/>
</dbReference>
<reference evidence="8" key="1">
    <citation type="submission" date="2024-06" db="EMBL/GenBank/DDBJ databases">
        <authorList>
            <person name="Ryan C."/>
        </authorList>
    </citation>
    <scope>NUCLEOTIDE SEQUENCE [LARGE SCALE GENOMIC DNA]</scope>
</reference>
<protein>
    <submittedName>
        <fullName evidence="7">Uncharacterized protein</fullName>
    </submittedName>
</protein>
<name>A0ABC8WC32_9POAL</name>
<keyword evidence="6" id="KW-0812">Transmembrane</keyword>
<evidence type="ECO:0000256" key="1">
    <source>
        <dbReference type="ARBA" id="ARBA00008773"/>
    </source>
</evidence>
<comment type="similarity">
    <text evidence="1 4">Belongs to the glycosyl hydrolase 17 family.</text>
</comment>
<dbReference type="Gene3D" id="3.20.20.80">
    <property type="entry name" value="Glycosidases"/>
    <property type="match status" value="1"/>
</dbReference>
<dbReference type="Pfam" id="PF00332">
    <property type="entry name" value="Glyco_hydro_17"/>
    <property type="match status" value="1"/>
</dbReference>
<evidence type="ECO:0000256" key="5">
    <source>
        <dbReference type="RuleBase" id="RU004336"/>
    </source>
</evidence>
<evidence type="ECO:0000313" key="8">
    <source>
        <dbReference type="Proteomes" id="UP001497457"/>
    </source>
</evidence>
<evidence type="ECO:0000256" key="3">
    <source>
        <dbReference type="ARBA" id="ARBA00023295"/>
    </source>
</evidence>
<feature type="transmembrane region" description="Helical" evidence="6">
    <location>
        <begin position="21"/>
        <end position="42"/>
    </location>
</feature>
<dbReference type="FunFam" id="3.20.20.80:FF:000010">
    <property type="entry name" value="glucan endo-1,3-beta-glucosidase, basic"/>
    <property type="match status" value="1"/>
</dbReference>
<dbReference type="PANTHER" id="PTHR32227">
    <property type="entry name" value="GLUCAN ENDO-1,3-BETA-GLUCOSIDASE BG1-RELATED-RELATED"/>
    <property type="match status" value="1"/>
</dbReference>
<dbReference type="InterPro" id="IPR044965">
    <property type="entry name" value="Glyco_hydro_17_plant"/>
</dbReference>
<dbReference type="AlphaFoldDB" id="A0ABC8WC32"/>
<keyword evidence="6" id="KW-1133">Transmembrane helix</keyword>
<dbReference type="GO" id="GO:0042973">
    <property type="term" value="F:glucan endo-1,3-beta-D-glucosidase activity"/>
    <property type="evidence" value="ECO:0007669"/>
    <property type="project" value="UniProtKB-ARBA"/>
</dbReference>
<sequence>MRSKRLYKQERVECIELTMAGNGSASVLAAAAIILIGVLASIPRAVESIGVCYGTHGDRLPSAADVVRLYRSNGIKGMRIYSPNHTILDALRGSGIDIIVDEANLNTLMSEASAWVKTNIQPYKDDVNFKYIAVGNEVEAPDTQRILPAMQNLNAALSAAGLGNIKVSTAVKMSVLAEPSSPPSSGTFADPSVMGPIVKFLASTGSPLLANIYPYFAYKGANGKIELNYALFKPSSPTSNGPEYTNLFDAMVDAMYTAMEKVVGESSVPIVVSESGWPSGGGDGVAPVENAQTYNQNLINHVGKGTPKRPGALETYIFAMFDENQKMGDETEKHFGLFNGQNRSPVYTIRFA</sequence>
<evidence type="ECO:0000256" key="2">
    <source>
        <dbReference type="ARBA" id="ARBA00022801"/>
    </source>
</evidence>
<accession>A0ABC8WC32</accession>
<dbReference type="EMBL" id="OZ075122">
    <property type="protein sequence ID" value="CAL4906903.1"/>
    <property type="molecule type" value="Genomic_DNA"/>
</dbReference>